<feature type="region of interest" description="Disordered" evidence="1">
    <location>
        <begin position="59"/>
        <end position="91"/>
    </location>
</feature>
<evidence type="ECO:0000256" key="1">
    <source>
        <dbReference type="SAM" id="MobiDB-lite"/>
    </source>
</evidence>
<dbReference type="Proteomes" id="UP000827363">
    <property type="component" value="Segment"/>
</dbReference>
<accession>A0AAE7UW22</accession>
<protein>
    <submittedName>
        <fullName evidence="2">Uncharacterized protein</fullName>
    </submittedName>
</protein>
<keyword evidence="3" id="KW-1185">Reference proteome</keyword>
<sequence length="213" mass="24267">MTNSIKTFGDIQNAEMKELVAFYNAHNADATVKRFSDRKTAERRCLAILNALPAEEEAFQEEEAPAKVYKTRTSKKKEEEKAEEENLKPEEEITEAEALEEITEAEALEEIRRMREEAKNAPEKVKETKDLSAAIANSWKDPEVSKKRTQRHGVAVTVKGKRGEFRSTNAAFIEFGLPSSKHIRFRMQLKAAGKMTFEHEGVKYNFEIIEAGE</sequence>
<evidence type="ECO:0000313" key="2">
    <source>
        <dbReference type="EMBL" id="QVJ13134.1"/>
    </source>
</evidence>
<feature type="compositionally biased region" description="Basic and acidic residues" evidence="1">
    <location>
        <begin position="76"/>
        <end position="91"/>
    </location>
</feature>
<name>A0AAE7UW22_9CAUD</name>
<reference evidence="2 3" key="1">
    <citation type="submission" date="2021-05" db="EMBL/GenBank/DDBJ databases">
        <title>Lytic bacteriophages targeting P. aeruginosa isolated from hospital wastewater.</title>
        <authorList>
            <person name="Nordstrom H.R."/>
            <person name="Evans D.R."/>
            <person name="Finney A.G."/>
            <person name="Westbrook K.J."/>
            <person name="Yassin M.H."/>
            <person name="Doi Y."/>
            <person name="Van Tyne D."/>
        </authorList>
    </citation>
    <scope>NUCLEOTIDE SEQUENCE [LARGE SCALE GENOMIC DNA]</scope>
</reference>
<evidence type="ECO:0000313" key="3">
    <source>
        <dbReference type="Proteomes" id="UP000827363"/>
    </source>
</evidence>
<organism evidence="2 3">
    <name type="scientific">Pseudomonas phage PSA25</name>
    <dbReference type="NCBI Taxonomy" id="2833439"/>
    <lineage>
        <taxon>Viruses</taxon>
        <taxon>Duplodnaviria</taxon>
        <taxon>Heunggongvirae</taxon>
        <taxon>Uroviricota</taxon>
        <taxon>Caudoviricetes</taxon>
        <taxon>Lindbergviridae</taxon>
        <taxon>Pbunavirus</taxon>
        <taxon>Pbunavirus PSA25</taxon>
    </lineage>
</organism>
<proteinExistence type="predicted"/>
<dbReference type="EMBL" id="MZ089736">
    <property type="protein sequence ID" value="QVJ13134.1"/>
    <property type="molecule type" value="Genomic_DNA"/>
</dbReference>